<reference evidence="4 5" key="1">
    <citation type="journal article" date="2024" name="J Genomics">
        <title>Draft genome sequencing and assembly of Favolaschia claudopus CIRM-BRFM 2984 isolated from oak limbs.</title>
        <authorList>
            <person name="Navarro D."/>
            <person name="Drula E."/>
            <person name="Chaduli D."/>
            <person name="Cazenave R."/>
            <person name="Ahrendt S."/>
            <person name="Wang J."/>
            <person name="Lipzen A."/>
            <person name="Daum C."/>
            <person name="Barry K."/>
            <person name="Grigoriev I.V."/>
            <person name="Favel A."/>
            <person name="Rosso M.N."/>
            <person name="Martin F."/>
        </authorList>
    </citation>
    <scope>NUCLEOTIDE SEQUENCE [LARGE SCALE GENOMIC DNA]</scope>
    <source>
        <strain evidence="4 5">CIRM-BRFM 2984</strain>
    </source>
</reference>
<dbReference type="InterPro" id="IPR044861">
    <property type="entry name" value="IPNS-like_FE2OG_OXY"/>
</dbReference>
<organism evidence="4 5">
    <name type="scientific">Favolaschia claudopus</name>
    <dbReference type="NCBI Taxonomy" id="2862362"/>
    <lineage>
        <taxon>Eukaryota</taxon>
        <taxon>Fungi</taxon>
        <taxon>Dikarya</taxon>
        <taxon>Basidiomycota</taxon>
        <taxon>Agaricomycotina</taxon>
        <taxon>Agaricomycetes</taxon>
        <taxon>Agaricomycetidae</taxon>
        <taxon>Agaricales</taxon>
        <taxon>Marasmiineae</taxon>
        <taxon>Mycenaceae</taxon>
        <taxon>Favolaschia</taxon>
    </lineage>
</organism>
<keyword evidence="5" id="KW-1185">Reference proteome</keyword>
<dbReference type="Pfam" id="PF03171">
    <property type="entry name" value="2OG-FeII_Oxy"/>
    <property type="match status" value="1"/>
</dbReference>
<dbReference type="Proteomes" id="UP001362999">
    <property type="component" value="Unassembled WGS sequence"/>
</dbReference>
<gene>
    <name evidence="4" type="ORF">R3P38DRAFT_2910399</name>
</gene>
<comment type="caution">
    <text evidence="4">The sequence shown here is derived from an EMBL/GenBank/DDBJ whole genome shotgun (WGS) entry which is preliminary data.</text>
</comment>
<protein>
    <submittedName>
        <fullName evidence="4">Flavonol synthase/flavanone 3-hydroxylase</fullName>
    </submittedName>
</protein>
<evidence type="ECO:0000313" key="4">
    <source>
        <dbReference type="EMBL" id="KAK7036060.1"/>
    </source>
</evidence>
<feature type="domain" description="Isopenicillin N synthase-like Fe(2+) 2OG dioxygenase" evidence="2">
    <location>
        <begin position="195"/>
        <end position="282"/>
    </location>
</feature>
<dbReference type="SUPFAM" id="SSF51197">
    <property type="entry name" value="Clavaminate synthase-like"/>
    <property type="match status" value="1"/>
</dbReference>
<evidence type="ECO:0000259" key="2">
    <source>
        <dbReference type="Pfam" id="PF03171"/>
    </source>
</evidence>
<dbReference type="EMBL" id="JAWWNJ010000019">
    <property type="protein sequence ID" value="KAK7036060.1"/>
    <property type="molecule type" value="Genomic_DNA"/>
</dbReference>
<evidence type="ECO:0000313" key="5">
    <source>
        <dbReference type="Proteomes" id="UP001362999"/>
    </source>
</evidence>
<dbReference type="PRINTS" id="PR00682">
    <property type="entry name" value="IPNSYNTHASE"/>
</dbReference>
<evidence type="ECO:0000256" key="1">
    <source>
        <dbReference type="SAM" id="MobiDB-lite"/>
    </source>
</evidence>
<dbReference type="PANTHER" id="PTHR47990">
    <property type="entry name" value="2-OXOGLUTARATE (2OG) AND FE(II)-DEPENDENT OXYGENASE SUPERFAMILY PROTEIN-RELATED"/>
    <property type="match status" value="1"/>
</dbReference>
<sequence>MGGIDSETHADIPAWKPPPPTQCELPWADILTVDLSKYDSDRQGLVQTIATALERDGFFYVTGHGIAPEKLRRQFDFGQLTFDGVSREEKELHLAPIAEKGSWMGYKLQNYWEIKDGVRDRIEHYNFYKNSIDPVTRHPEALRPHVPEIKEFLAEIRQKVLRRICCLIDAILGLQDGYLWSLHDNDAGESGDDLIRYMLYDPLTQEESYKTNGVMLNGHTDFNSISTLLSQPISALQVLMPDNVWRYVKHKDGALVINIGDQLSFMSGGILKGTMHRVIRPPPDQVHLRRLGVFHFAQLRHGTSLDLVPSEKVRKEGHRIFEAEIPTSDQWEMTRVKSYGTATFIKGEEFDIEMIAGLQVRHYH</sequence>
<dbReference type="Gene3D" id="2.60.120.330">
    <property type="entry name" value="B-lactam Antibiotic, Isopenicillin N Synthase, Chain"/>
    <property type="match status" value="1"/>
</dbReference>
<accession>A0AAW0CE52</accession>
<feature type="region of interest" description="Disordered" evidence="1">
    <location>
        <begin position="1"/>
        <end position="20"/>
    </location>
</feature>
<dbReference type="InterPro" id="IPR027443">
    <property type="entry name" value="IPNS-like_sf"/>
</dbReference>
<dbReference type="InterPro" id="IPR026992">
    <property type="entry name" value="DIOX_N"/>
</dbReference>
<evidence type="ECO:0000259" key="3">
    <source>
        <dbReference type="Pfam" id="PF14226"/>
    </source>
</evidence>
<feature type="domain" description="Non-haem dioxygenase N-terminal" evidence="3">
    <location>
        <begin position="32"/>
        <end position="131"/>
    </location>
</feature>
<name>A0AAW0CE52_9AGAR</name>
<dbReference type="Pfam" id="PF14226">
    <property type="entry name" value="DIOX_N"/>
    <property type="match status" value="1"/>
</dbReference>
<dbReference type="InterPro" id="IPR050231">
    <property type="entry name" value="Iron_ascorbate_oxido_reductase"/>
</dbReference>
<proteinExistence type="predicted"/>
<dbReference type="AlphaFoldDB" id="A0AAW0CE52"/>
<feature type="compositionally biased region" description="Basic and acidic residues" evidence="1">
    <location>
        <begin position="1"/>
        <end position="10"/>
    </location>
</feature>